<dbReference type="CTD" id="8229701"/>
<dbReference type="OMA" id="DAKDNCM"/>
<reference evidence="8" key="2">
    <citation type="submission" date="2007-04" db="EMBL/GenBank/DDBJ databases">
        <title>The genome of the human body louse.</title>
        <authorList>
            <consortium name="The Human Body Louse Genome Consortium"/>
            <person name="Kirkness E."/>
            <person name="Walenz B."/>
            <person name="Hass B."/>
            <person name="Bruggner R."/>
            <person name="Strausberg R."/>
        </authorList>
    </citation>
    <scope>NUCLEOTIDE SEQUENCE</scope>
    <source>
        <strain evidence="8">USDA</strain>
    </source>
</reference>
<feature type="transmembrane region" description="Helical" evidence="5">
    <location>
        <begin position="370"/>
        <end position="391"/>
    </location>
</feature>
<organism>
    <name type="scientific">Pediculus humanus subsp. corporis</name>
    <name type="common">Body louse</name>
    <dbReference type="NCBI Taxonomy" id="121224"/>
    <lineage>
        <taxon>Eukaryota</taxon>
        <taxon>Metazoa</taxon>
        <taxon>Ecdysozoa</taxon>
        <taxon>Arthropoda</taxon>
        <taxon>Hexapoda</taxon>
        <taxon>Insecta</taxon>
        <taxon>Pterygota</taxon>
        <taxon>Neoptera</taxon>
        <taxon>Paraneoptera</taxon>
        <taxon>Psocodea</taxon>
        <taxon>Troctomorpha</taxon>
        <taxon>Phthiraptera</taxon>
        <taxon>Anoplura</taxon>
        <taxon>Pediculidae</taxon>
        <taxon>Pediculus</taxon>
    </lineage>
</organism>
<feature type="transmembrane region" description="Helical" evidence="5">
    <location>
        <begin position="103"/>
        <end position="121"/>
    </location>
</feature>
<evidence type="ECO:0000256" key="1">
    <source>
        <dbReference type="ARBA" id="ARBA00004141"/>
    </source>
</evidence>
<dbReference type="PANTHER" id="PTHR21041">
    <property type="entry name" value="DENDRITIC CELL-SPECIFIC TRANSMEMBRANE PROTEIN"/>
    <property type="match status" value="1"/>
</dbReference>
<dbReference type="Pfam" id="PF26039">
    <property type="entry name" value="Dcst2"/>
    <property type="match status" value="1"/>
</dbReference>
<evidence type="ECO:0000256" key="3">
    <source>
        <dbReference type="ARBA" id="ARBA00022989"/>
    </source>
</evidence>
<sequence length="704" mass="81764">MAYVKSVVKAILIKNTWKTYHELKKIALDPSEKDHNLKKLSVAGKLQKRIKFDFIKRYYRKIKTANSLENIIAKSFLGFLCGILLTYLFFFILYLGVNFSLKTVTYSCALLSIFLCLGLAYSSKIRCYVLLVLPVFFTKQGRQALLAYALFLAFTGPAQNTMHNIKILSNSMTCAQDIIKNTLTQIYEMVKAPFKSIKETLENLKKALVDVVDTVKSFVENIKRIILGIYNVIKKATLWLGSIINFCNKKIGTPFQRCMKTFDDAIVDCKAKLGVMDFMCHVVHVVKGLCYTVKWLDFVCMFTEFVSDKIITVVKTKLKEFSLHMKNLFYVAIEFKHSYEFETTASNSTKEVAKTILQKISAKIEKVQNIFSFFGFVFSFMFLLVFIKVYYYRYKYLTSDRYDNLYISKYILDLDLQRAKMGKETVLPLEIREKKKYGKPSSLRLFRDEKSRIAQSLFLLSLTSFKIISFLVCDYCLFWILLKIYEAQEDIFDESDQPSILLHVQGEGVLADFYRKLGQTFQVPKNPSLHLDPMHCLPDPVTPDTDRYIQIVFLVSLCWLLTLTEPYGLRIRNIVMSYYYPDRAKERAVWLYNHILRSRGSFLRFARRQLRKNYKNEEPVEKVTLKQRLFASFPLLAMIFGNKKESACILCGAVESKKTILKKCKTPDCPGKYCLNCYSKLENICTICQHPIDYGDITDISEEM</sequence>
<dbReference type="GO" id="GO:0016020">
    <property type="term" value="C:membrane"/>
    <property type="evidence" value="ECO:0007669"/>
    <property type="project" value="UniProtKB-SubCell"/>
</dbReference>
<dbReference type="Pfam" id="PF07782">
    <property type="entry name" value="DC_STAMP"/>
    <property type="match status" value="1"/>
</dbReference>
<dbReference type="InterPro" id="IPR012858">
    <property type="entry name" value="DC_STAMP-like"/>
</dbReference>
<dbReference type="InterPro" id="IPR051856">
    <property type="entry name" value="CSR-E3_Ligase_Protein"/>
</dbReference>
<dbReference type="VEuPathDB" id="VectorBase:PHUM293200"/>
<dbReference type="KEGG" id="phu:Phum_PHUM293200"/>
<protein>
    <submittedName>
        <fullName evidence="8">Dendritic cell-specific transmembrane protein, putative</fullName>
    </submittedName>
</protein>
<comment type="subcellular location">
    <subcellularLocation>
        <location evidence="1">Membrane</location>
        <topology evidence="1">Multi-pass membrane protein</topology>
    </subcellularLocation>
</comment>
<dbReference type="AlphaFoldDB" id="E0VLS4"/>
<evidence type="ECO:0000259" key="6">
    <source>
        <dbReference type="Pfam" id="PF07782"/>
    </source>
</evidence>
<reference evidence="9" key="3">
    <citation type="submission" date="2021-02" db="UniProtKB">
        <authorList>
            <consortium name="EnsemblMetazoa"/>
        </authorList>
    </citation>
    <scope>IDENTIFICATION</scope>
    <source>
        <strain evidence="9">USDA</strain>
    </source>
</reference>
<dbReference type="Pfam" id="PF26037">
    <property type="entry name" value="zf-RING_DCST1_C"/>
    <property type="match status" value="1"/>
</dbReference>
<dbReference type="RefSeq" id="XP_002427068.1">
    <property type="nucleotide sequence ID" value="XM_002427023.1"/>
</dbReference>
<dbReference type="eggNOG" id="KOG3726">
    <property type="taxonomic scope" value="Eukaryota"/>
</dbReference>
<feature type="transmembrane region" description="Helical" evidence="5">
    <location>
        <begin position="548"/>
        <end position="569"/>
    </location>
</feature>
<gene>
    <name evidence="9" type="primary">8229701</name>
    <name evidence="8" type="ORF">Phum_PHUM293200</name>
</gene>
<evidence type="ECO:0000259" key="7">
    <source>
        <dbReference type="Pfam" id="PF26037"/>
    </source>
</evidence>
<dbReference type="InterPro" id="IPR058842">
    <property type="entry name" value="DCST1_C"/>
</dbReference>
<keyword evidence="2 5" id="KW-0812">Transmembrane</keyword>
<reference evidence="8" key="1">
    <citation type="submission" date="2007-04" db="EMBL/GenBank/DDBJ databases">
        <title>Annotation of Pediculus humanus corporis strain USDA.</title>
        <authorList>
            <person name="Kirkness E."/>
            <person name="Hannick L."/>
            <person name="Hass B."/>
            <person name="Bruggner R."/>
            <person name="Lawson D."/>
            <person name="Bidwell S."/>
            <person name="Joardar V."/>
            <person name="Caler E."/>
            <person name="Walenz B."/>
            <person name="Inman J."/>
            <person name="Schobel S."/>
            <person name="Galinsky K."/>
            <person name="Amedeo P."/>
            <person name="Strausberg R."/>
        </authorList>
    </citation>
    <scope>NUCLEOTIDE SEQUENCE</scope>
    <source>
        <strain evidence="8">USDA</strain>
    </source>
</reference>
<keyword evidence="3 5" id="KW-1133">Transmembrane helix</keyword>
<dbReference type="PANTHER" id="PTHR21041:SF9">
    <property type="entry name" value="DENDRITIC CELL-SPECIFIC TRANSMEMBRANE PROTEIN-LIKE DOMAIN-CONTAINING PROTEIN"/>
    <property type="match status" value="1"/>
</dbReference>
<evidence type="ECO:0000313" key="9">
    <source>
        <dbReference type="EnsemblMetazoa" id="PHUM293200-PA"/>
    </source>
</evidence>
<dbReference type="InParanoid" id="E0VLS4"/>
<dbReference type="GeneID" id="8229701"/>
<name>E0VLS4_PEDHC</name>
<evidence type="ECO:0000313" key="8">
    <source>
        <dbReference type="EMBL" id="EEB14330.1"/>
    </source>
</evidence>
<dbReference type="Proteomes" id="UP000009046">
    <property type="component" value="Unassembled WGS sequence"/>
</dbReference>
<dbReference type="EMBL" id="AAZO01003398">
    <property type="status" value="NOT_ANNOTATED_CDS"/>
    <property type="molecule type" value="Genomic_DNA"/>
</dbReference>
<evidence type="ECO:0000256" key="2">
    <source>
        <dbReference type="ARBA" id="ARBA00022692"/>
    </source>
</evidence>
<feature type="transmembrane region" description="Helical" evidence="5">
    <location>
        <begin position="457"/>
        <end position="482"/>
    </location>
</feature>
<dbReference type="EnsemblMetazoa" id="PHUM293200-RA">
    <property type="protein sequence ID" value="PHUM293200-PA"/>
    <property type="gene ID" value="PHUM293200"/>
</dbReference>
<evidence type="ECO:0000313" key="10">
    <source>
        <dbReference type="Proteomes" id="UP000009046"/>
    </source>
</evidence>
<keyword evidence="10" id="KW-1185">Reference proteome</keyword>
<dbReference type="EMBL" id="DS235281">
    <property type="protein sequence ID" value="EEB14330.1"/>
    <property type="molecule type" value="Genomic_DNA"/>
</dbReference>
<dbReference type="HOGENOM" id="CLU_015030_0_0_1"/>
<feature type="transmembrane region" description="Helical" evidence="5">
    <location>
        <begin position="76"/>
        <end position="97"/>
    </location>
</feature>
<evidence type="ECO:0000256" key="5">
    <source>
        <dbReference type="SAM" id="Phobius"/>
    </source>
</evidence>
<evidence type="ECO:0000256" key="4">
    <source>
        <dbReference type="ARBA" id="ARBA00023136"/>
    </source>
</evidence>
<feature type="domain" description="E3 ubiquitin-protein ligase DCST1-like C-terminal" evidence="7">
    <location>
        <begin position="647"/>
        <end position="691"/>
    </location>
</feature>
<dbReference type="OrthoDB" id="6598372at2759"/>
<feature type="domain" description="Dendritic cell-specific transmembrane protein-like" evidence="6">
    <location>
        <begin position="402"/>
        <end position="592"/>
    </location>
</feature>
<accession>E0VLS4</accession>
<proteinExistence type="predicted"/>
<keyword evidence="4 5" id="KW-0472">Membrane</keyword>